<feature type="domain" description="GYF" evidence="2">
    <location>
        <begin position="152"/>
        <end position="213"/>
    </location>
</feature>
<comment type="caution">
    <text evidence="3">The sequence shown here is derived from an EMBL/GenBank/DDBJ whole genome shotgun (WGS) entry which is preliminary data.</text>
</comment>
<dbReference type="AlphaFoldDB" id="A0A4S4LFN1"/>
<dbReference type="Proteomes" id="UP000308199">
    <property type="component" value="Unassembled WGS sequence"/>
</dbReference>
<evidence type="ECO:0000256" key="1">
    <source>
        <dbReference type="SAM" id="MobiDB-lite"/>
    </source>
</evidence>
<feature type="region of interest" description="Disordered" evidence="1">
    <location>
        <begin position="207"/>
        <end position="227"/>
    </location>
</feature>
<proteinExistence type="predicted"/>
<dbReference type="InterPro" id="IPR035445">
    <property type="entry name" value="GYF-like_dom_sf"/>
</dbReference>
<accession>A0A4S4LFN1</accession>
<dbReference type="PANTHER" id="PTHR13138:SF3">
    <property type="entry name" value="CD2 ANTIGEN CYTOPLASMIC TAIL-BINDING PROTEIN 2"/>
    <property type="match status" value="1"/>
</dbReference>
<evidence type="ECO:0000313" key="3">
    <source>
        <dbReference type="EMBL" id="THH10712.1"/>
    </source>
</evidence>
<keyword evidence="4" id="KW-1185">Reference proteome</keyword>
<evidence type="ECO:0000313" key="4">
    <source>
        <dbReference type="Proteomes" id="UP000308199"/>
    </source>
</evidence>
<dbReference type="InterPro" id="IPR039905">
    <property type="entry name" value="CD2BP2/Lin1"/>
</dbReference>
<feature type="non-terminal residue" evidence="3">
    <location>
        <position position="1"/>
    </location>
</feature>
<dbReference type="Gene3D" id="3.30.1490.40">
    <property type="match status" value="1"/>
</dbReference>
<dbReference type="PROSITE" id="PS50829">
    <property type="entry name" value="GYF"/>
    <property type="match status" value="1"/>
</dbReference>
<dbReference type="PANTHER" id="PTHR13138">
    <property type="entry name" value="PROTEIN LIN1"/>
    <property type="match status" value="1"/>
</dbReference>
<reference evidence="3 4" key="1">
    <citation type="submission" date="2019-02" db="EMBL/GenBank/DDBJ databases">
        <title>Genome sequencing of the rare red list fungi Phellinidium pouzarii.</title>
        <authorList>
            <person name="Buettner E."/>
            <person name="Kellner H."/>
        </authorList>
    </citation>
    <scope>NUCLEOTIDE SEQUENCE [LARGE SCALE GENOMIC DNA]</scope>
    <source>
        <strain evidence="3 4">DSM 108285</strain>
    </source>
</reference>
<gene>
    <name evidence="3" type="ORF">EW145_g1131</name>
</gene>
<feature type="compositionally biased region" description="Basic and acidic residues" evidence="1">
    <location>
        <begin position="207"/>
        <end position="217"/>
    </location>
</feature>
<sequence>RRAKRQQEKAEKEKLKAEARDEDQTASKEDMEKALLLILKKGETVLEALARLGEKVKKVGGKEKRAKKAPKARAQESSMDVDGTTPRSQPAAAPGAPSVQKTQIERLTSLASNLLSLGDVDIYNKTYEHLLRSVRSSGDVEPDWTPPAVKYEFKWDVPEAQAQTQTQNDAADHPQVFGPFGEDEMRAWYDANYFGASGEKVKVRVAQEQRPVPRDPPRPPLPDLSSRTPLELINMQKRLLTEYVQDVCTAQRHQASQGWGNWDDVMD</sequence>
<dbReference type="OrthoDB" id="331341at2759"/>
<dbReference type="EMBL" id="SGPK01000029">
    <property type="protein sequence ID" value="THH10712.1"/>
    <property type="molecule type" value="Genomic_DNA"/>
</dbReference>
<evidence type="ECO:0000259" key="2">
    <source>
        <dbReference type="PROSITE" id="PS50829"/>
    </source>
</evidence>
<name>A0A4S4LFN1_9AGAM</name>
<feature type="region of interest" description="Disordered" evidence="1">
    <location>
        <begin position="56"/>
        <end position="100"/>
    </location>
</feature>
<feature type="region of interest" description="Disordered" evidence="1">
    <location>
        <begin position="1"/>
        <end position="29"/>
    </location>
</feature>
<dbReference type="SUPFAM" id="SSF55277">
    <property type="entry name" value="GYF domain"/>
    <property type="match status" value="1"/>
</dbReference>
<dbReference type="GO" id="GO:0005682">
    <property type="term" value="C:U5 snRNP"/>
    <property type="evidence" value="ECO:0007669"/>
    <property type="project" value="InterPro"/>
</dbReference>
<organism evidence="3 4">
    <name type="scientific">Phellinidium pouzarii</name>
    <dbReference type="NCBI Taxonomy" id="167371"/>
    <lineage>
        <taxon>Eukaryota</taxon>
        <taxon>Fungi</taxon>
        <taxon>Dikarya</taxon>
        <taxon>Basidiomycota</taxon>
        <taxon>Agaricomycotina</taxon>
        <taxon>Agaricomycetes</taxon>
        <taxon>Hymenochaetales</taxon>
        <taxon>Hymenochaetaceae</taxon>
        <taxon>Phellinidium</taxon>
    </lineage>
</organism>
<protein>
    <recommendedName>
        <fullName evidence="2">GYF domain-containing protein</fullName>
    </recommendedName>
</protein>
<dbReference type="InterPro" id="IPR003169">
    <property type="entry name" value="GYF"/>
</dbReference>